<evidence type="ECO:0000256" key="7">
    <source>
        <dbReference type="ARBA" id="ARBA00022723"/>
    </source>
</evidence>
<dbReference type="Pfam" id="PF01292">
    <property type="entry name" value="Ni_hydr_CYTB"/>
    <property type="match status" value="1"/>
</dbReference>
<dbReference type="GO" id="GO:0005506">
    <property type="term" value="F:iron ion binding"/>
    <property type="evidence" value="ECO:0007669"/>
    <property type="project" value="InterPro"/>
</dbReference>
<reference evidence="14 15" key="1">
    <citation type="submission" date="2009-07" db="EMBL/GenBank/DDBJ databases">
        <authorList>
            <person name="Madupu R."/>
            <person name="Sebastian Y."/>
            <person name="Durkin A.S."/>
            <person name="Torralba M."/>
            <person name="Methe B."/>
            <person name="Sutton G.G."/>
            <person name="Strausberg R.L."/>
            <person name="Nelson K.E."/>
        </authorList>
    </citation>
    <scope>NUCLEOTIDE SEQUENCE [LARGE SCALE GENOMIC DNA]</scope>
    <source>
        <strain evidence="14 15">RM3268</strain>
    </source>
</reference>
<dbReference type="GO" id="GO:0005886">
    <property type="term" value="C:plasma membrane"/>
    <property type="evidence" value="ECO:0007669"/>
    <property type="project" value="UniProtKB-SubCell"/>
</dbReference>
<dbReference type="GO" id="GO:0020037">
    <property type="term" value="F:heme binding"/>
    <property type="evidence" value="ECO:0007669"/>
    <property type="project" value="TreeGrafter"/>
</dbReference>
<keyword evidence="4" id="KW-1003">Cell membrane</keyword>
<dbReference type="PANTHER" id="PTHR30485">
    <property type="entry name" value="NI/FE-HYDROGENASE 1 B-TYPE CYTOCHROME SUBUNIT"/>
    <property type="match status" value="1"/>
</dbReference>
<evidence type="ECO:0000256" key="10">
    <source>
        <dbReference type="ARBA" id="ARBA00023004"/>
    </source>
</evidence>
<evidence type="ECO:0000256" key="11">
    <source>
        <dbReference type="ARBA" id="ARBA00023136"/>
    </source>
</evidence>
<gene>
    <name evidence="14" type="primary">cybH</name>
    <name evidence="14" type="ORF">CAMGR0001_0888</name>
</gene>
<evidence type="ECO:0000256" key="12">
    <source>
        <dbReference type="SAM" id="Phobius"/>
    </source>
</evidence>
<evidence type="ECO:0000256" key="4">
    <source>
        <dbReference type="ARBA" id="ARBA00022475"/>
    </source>
</evidence>
<comment type="similarity">
    <text evidence="2">Belongs to the HupC/HyaC/HydC family.</text>
</comment>
<dbReference type="InterPro" id="IPR051542">
    <property type="entry name" value="Hydrogenase_cytochrome"/>
</dbReference>
<dbReference type="Proteomes" id="UP000005709">
    <property type="component" value="Unassembled WGS sequence"/>
</dbReference>
<keyword evidence="9 12" id="KW-1133">Transmembrane helix</keyword>
<dbReference type="PROSITE" id="PS00882">
    <property type="entry name" value="NI_HGENASE_CYTB_1"/>
    <property type="match status" value="1"/>
</dbReference>
<protein>
    <submittedName>
        <fullName evidence="14">Ni/Fe-hydrogenase, b-type cytochrome subunit</fullName>
    </submittedName>
</protein>
<dbReference type="InterPro" id="IPR016174">
    <property type="entry name" value="Di-haem_cyt_TM"/>
</dbReference>
<name>C8PG95_9BACT</name>
<dbReference type="AlphaFoldDB" id="C8PG95"/>
<sequence>MKKRFAEYEFSIGLRLTHWLRALCITILVITGYYIAFVFTAPEVSPEPVLFMQAKFRFVHLIFGFAMIGAAIFKTYLFFFDKKSRKELLSIKDFFSPRVWIAQIKYYIFLGEHPHLRGVYNPLQFISYLGFYLVLFVICLTGMILYVHVYHEGLGGALYGLLRPLEAAMGGLSEVRMIHHLCMNIIIIFVPIHVYMAVFNAVKGRDGAMDAIVSGYKFKKEEHA</sequence>
<keyword evidence="7" id="KW-0479">Metal-binding</keyword>
<dbReference type="SUPFAM" id="SSF81342">
    <property type="entry name" value="Transmembrane di-heme cytochromes"/>
    <property type="match status" value="1"/>
</dbReference>
<keyword evidence="10" id="KW-0408">Iron</keyword>
<dbReference type="PRINTS" id="PR00161">
    <property type="entry name" value="NIHGNASECYTB"/>
</dbReference>
<evidence type="ECO:0000313" key="15">
    <source>
        <dbReference type="Proteomes" id="UP000005709"/>
    </source>
</evidence>
<evidence type="ECO:0000313" key="14">
    <source>
        <dbReference type="EMBL" id="EEV18133.1"/>
    </source>
</evidence>
<feature type="transmembrane region" description="Helical" evidence="12">
    <location>
        <begin position="177"/>
        <end position="199"/>
    </location>
</feature>
<comment type="caution">
    <text evidence="14">The sequence shown here is derived from an EMBL/GenBank/DDBJ whole genome shotgun (WGS) entry which is preliminary data.</text>
</comment>
<accession>C8PG95</accession>
<dbReference type="NCBIfam" id="TIGR02125">
    <property type="entry name" value="CytB-hydogenase"/>
    <property type="match status" value="1"/>
</dbReference>
<evidence type="ECO:0000256" key="6">
    <source>
        <dbReference type="ARBA" id="ARBA00022692"/>
    </source>
</evidence>
<dbReference type="eggNOG" id="COG1969">
    <property type="taxonomic scope" value="Bacteria"/>
</dbReference>
<dbReference type="GO" id="GO:0022904">
    <property type="term" value="P:respiratory electron transport chain"/>
    <property type="evidence" value="ECO:0007669"/>
    <property type="project" value="InterPro"/>
</dbReference>
<evidence type="ECO:0000259" key="13">
    <source>
        <dbReference type="Pfam" id="PF01292"/>
    </source>
</evidence>
<dbReference type="GO" id="GO:0009055">
    <property type="term" value="F:electron transfer activity"/>
    <property type="evidence" value="ECO:0007669"/>
    <property type="project" value="InterPro"/>
</dbReference>
<dbReference type="PANTHER" id="PTHR30485:SF0">
    <property type="entry name" value="NI_FE-HYDROGENASE 1 B-TYPE CYTOCHROME SUBUNIT-RELATED"/>
    <property type="match status" value="1"/>
</dbReference>
<dbReference type="Gene3D" id="1.20.950.20">
    <property type="entry name" value="Transmembrane di-heme cytochromes, Chain C"/>
    <property type="match status" value="1"/>
</dbReference>
<keyword evidence="5" id="KW-0349">Heme</keyword>
<dbReference type="InterPro" id="IPR011577">
    <property type="entry name" value="Cyt_b561_bac/Ni-Hgenase"/>
</dbReference>
<evidence type="ECO:0000256" key="8">
    <source>
        <dbReference type="ARBA" id="ARBA00022982"/>
    </source>
</evidence>
<dbReference type="OrthoDB" id="197262at2"/>
<dbReference type="InterPro" id="IPR000516">
    <property type="entry name" value="Ni-dep_Hydgase_cyt-B"/>
</dbReference>
<feature type="domain" description="Cytochrome b561 bacterial/Ni-hydrogenase" evidence="13">
    <location>
        <begin position="10"/>
        <end position="215"/>
    </location>
</feature>
<organism evidence="14 15">
    <name type="scientific">Campylobacter gracilis RM3268</name>
    <dbReference type="NCBI Taxonomy" id="553220"/>
    <lineage>
        <taxon>Bacteria</taxon>
        <taxon>Pseudomonadati</taxon>
        <taxon>Campylobacterota</taxon>
        <taxon>Epsilonproteobacteria</taxon>
        <taxon>Campylobacterales</taxon>
        <taxon>Campylobacteraceae</taxon>
        <taxon>Campylobacter</taxon>
    </lineage>
</organism>
<dbReference type="STRING" id="824.CGRAC_1163"/>
<proteinExistence type="inferred from homology"/>
<evidence type="ECO:0000256" key="5">
    <source>
        <dbReference type="ARBA" id="ARBA00022617"/>
    </source>
</evidence>
<keyword evidence="11 12" id="KW-0472">Membrane</keyword>
<feature type="transmembrane region" description="Helical" evidence="12">
    <location>
        <begin position="125"/>
        <end position="149"/>
    </location>
</feature>
<feature type="transmembrane region" description="Helical" evidence="12">
    <location>
        <begin position="59"/>
        <end position="80"/>
    </location>
</feature>
<dbReference type="EMBL" id="ACYG01000019">
    <property type="protein sequence ID" value="EEV18133.1"/>
    <property type="molecule type" value="Genomic_DNA"/>
</dbReference>
<keyword evidence="3" id="KW-0813">Transport</keyword>
<evidence type="ECO:0000256" key="2">
    <source>
        <dbReference type="ARBA" id="ARBA00008622"/>
    </source>
</evidence>
<comment type="subcellular location">
    <subcellularLocation>
        <location evidence="1">Cell membrane</location>
        <topology evidence="1">Multi-pass membrane protein</topology>
    </subcellularLocation>
</comment>
<keyword evidence="6 12" id="KW-0812">Transmembrane</keyword>
<keyword evidence="8" id="KW-0249">Electron transport</keyword>
<keyword evidence="15" id="KW-1185">Reference proteome</keyword>
<dbReference type="RefSeq" id="WP_005870440.1">
    <property type="nucleotide sequence ID" value="NZ_ACYG01000019.1"/>
</dbReference>
<evidence type="ECO:0000256" key="3">
    <source>
        <dbReference type="ARBA" id="ARBA00022448"/>
    </source>
</evidence>
<feature type="transmembrane region" description="Helical" evidence="12">
    <location>
        <begin position="20"/>
        <end position="39"/>
    </location>
</feature>
<evidence type="ECO:0000256" key="1">
    <source>
        <dbReference type="ARBA" id="ARBA00004651"/>
    </source>
</evidence>
<evidence type="ECO:0000256" key="9">
    <source>
        <dbReference type="ARBA" id="ARBA00022989"/>
    </source>
</evidence>